<keyword evidence="4 5" id="KW-0413">Isomerase</keyword>
<evidence type="ECO:0000256" key="5">
    <source>
        <dbReference type="PROSITE-ProRule" id="PRU00277"/>
    </source>
</evidence>
<comment type="similarity">
    <text evidence="2 6">Belongs to the FKBP-type PPIase family.</text>
</comment>
<gene>
    <name evidence="9" type="ORF">ACFSUS_02495</name>
</gene>
<evidence type="ECO:0000256" key="4">
    <source>
        <dbReference type="ARBA" id="ARBA00023235"/>
    </source>
</evidence>
<name>A0ABW5M1I2_9BACT</name>
<feature type="chain" id="PRO_5045379942" description="Peptidyl-prolyl cis-trans isomerase" evidence="7">
    <location>
        <begin position="26"/>
        <end position="162"/>
    </location>
</feature>
<comment type="caution">
    <text evidence="9">The sequence shown here is derived from an EMBL/GenBank/DDBJ whole genome shotgun (WGS) entry which is preliminary data.</text>
</comment>
<feature type="signal peptide" evidence="7">
    <location>
        <begin position="1"/>
        <end position="25"/>
    </location>
</feature>
<evidence type="ECO:0000256" key="1">
    <source>
        <dbReference type="ARBA" id="ARBA00000971"/>
    </source>
</evidence>
<dbReference type="InterPro" id="IPR001179">
    <property type="entry name" value="PPIase_FKBP_dom"/>
</dbReference>
<keyword evidence="7" id="KW-0732">Signal</keyword>
<dbReference type="PROSITE" id="PS50059">
    <property type="entry name" value="FKBP_PPIASE"/>
    <property type="match status" value="1"/>
</dbReference>
<evidence type="ECO:0000313" key="10">
    <source>
        <dbReference type="Proteomes" id="UP001597469"/>
    </source>
</evidence>
<keyword evidence="3 5" id="KW-0697">Rotamase</keyword>
<sequence length="162" mass="17026">MLQTIKKFSLSGLIITSLLSGCQSADQAPCDATPVTVKAPEAETTTLKQYIEANRINATADARGFYYTIQTPGTGPKPTVCSNVTVNYSGQLTTGSTFDSGSGVSFGLNQLIVGWQEGIPLIAPGGSITLYLPPTLAYGAQEQPGIPANSILIFKIDLIKIN</sequence>
<comment type="catalytic activity">
    <reaction evidence="1 5 6">
        <text>[protein]-peptidylproline (omega=180) = [protein]-peptidylproline (omega=0)</text>
        <dbReference type="Rhea" id="RHEA:16237"/>
        <dbReference type="Rhea" id="RHEA-COMP:10747"/>
        <dbReference type="Rhea" id="RHEA-COMP:10748"/>
        <dbReference type="ChEBI" id="CHEBI:83833"/>
        <dbReference type="ChEBI" id="CHEBI:83834"/>
        <dbReference type="EC" id="5.2.1.8"/>
    </reaction>
</comment>
<evidence type="ECO:0000256" key="6">
    <source>
        <dbReference type="RuleBase" id="RU003915"/>
    </source>
</evidence>
<dbReference type="Gene3D" id="3.10.50.40">
    <property type="match status" value="1"/>
</dbReference>
<dbReference type="RefSeq" id="WP_381518573.1">
    <property type="nucleotide sequence ID" value="NZ_JBHULN010000001.1"/>
</dbReference>
<dbReference type="InterPro" id="IPR046357">
    <property type="entry name" value="PPIase_dom_sf"/>
</dbReference>
<dbReference type="GO" id="GO:0003755">
    <property type="term" value="F:peptidyl-prolyl cis-trans isomerase activity"/>
    <property type="evidence" value="ECO:0007669"/>
    <property type="project" value="UniProtKB-EC"/>
</dbReference>
<dbReference type="PANTHER" id="PTHR43811">
    <property type="entry name" value="FKBP-TYPE PEPTIDYL-PROLYL CIS-TRANS ISOMERASE FKPA"/>
    <property type="match status" value="1"/>
</dbReference>
<evidence type="ECO:0000256" key="3">
    <source>
        <dbReference type="ARBA" id="ARBA00023110"/>
    </source>
</evidence>
<dbReference type="EC" id="5.2.1.8" evidence="6"/>
<dbReference type="Pfam" id="PF00254">
    <property type="entry name" value="FKBP_C"/>
    <property type="match status" value="1"/>
</dbReference>
<evidence type="ECO:0000256" key="2">
    <source>
        <dbReference type="ARBA" id="ARBA00006577"/>
    </source>
</evidence>
<proteinExistence type="inferred from homology"/>
<evidence type="ECO:0000259" key="8">
    <source>
        <dbReference type="PROSITE" id="PS50059"/>
    </source>
</evidence>
<evidence type="ECO:0000313" key="9">
    <source>
        <dbReference type="EMBL" id="MFD2569482.1"/>
    </source>
</evidence>
<organism evidence="9 10">
    <name type="scientific">Spirosoma soli</name>
    <dbReference type="NCBI Taxonomy" id="1770529"/>
    <lineage>
        <taxon>Bacteria</taxon>
        <taxon>Pseudomonadati</taxon>
        <taxon>Bacteroidota</taxon>
        <taxon>Cytophagia</taxon>
        <taxon>Cytophagales</taxon>
        <taxon>Cytophagaceae</taxon>
        <taxon>Spirosoma</taxon>
    </lineage>
</organism>
<feature type="domain" description="PPIase FKBP-type" evidence="8">
    <location>
        <begin position="81"/>
        <end position="162"/>
    </location>
</feature>
<dbReference type="PANTHER" id="PTHR43811:SF19">
    <property type="entry name" value="39 KDA FK506-BINDING NUCLEAR PROTEIN"/>
    <property type="match status" value="1"/>
</dbReference>
<reference evidence="10" key="1">
    <citation type="journal article" date="2019" name="Int. J. Syst. Evol. Microbiol.">
        <title>The Global Catalogue of Microorganisms (GCM) 10K type strain sequencing project: providing services to taxonomists for standard genome sequencing and annotation.</title>
        <authorList>
            <consortium name="The Broad Institute Genomics Platform"/>
            <consortium name="The Broad Institute Genome Sequencing Center for Infectious Disease"/>
            <person name="Wu L."/>
            <person name="Ma J."/>
        </authorList>
    </citation>
    <scope>NUCLEOTIDE SEQUENCE [LARGE SCALE GENOMIC DNA]</scope>
    <source>
        <strain evidence="10">KCTC 42805</strain>
    </source>
</reference>
<keyword evidence="10" id="KW-1185">Reference proteome</keyword>
<accession>A0ABW5M1I2</accession>
<dbReference type="SUPFAM" id="SSF54534">
    <property type="entry name" value="FKBP-like"/>
    <property type="match status" value="1"/>
</dbReference>
<evidence type="ECO:0000256" key="7">
    <source>
        <dbReference type="SAM" id="SignalP"/>
    </source>
</evidence>
<dbReference type="EMBL" id="JBHULN010000001">
    <property type="protein sequence ID" value="MFD2569482.1"/>
    <property type="molecule type" value="Genomic_DNA"/>
</dbReference>
<dbReference type="PROSITE" id="PS51257">
    <property type="entry name" value="PROKAR_LIPOPROTEIN"/>
    <property type="match status" value="1"/>
</dbReference>
<dbReference type="Proteomes" id="UP001597469">
    <property type="component" value="Unassembled WGS sequence"/>
</dbReference>
<protein>
    <recommendedName>
        <fullName evidence="6">Peptidyl-prolyl cis-trans isomerase</fullName>
        <ecNumber evidence="6">5.2.1.8</ecNumber>
    </recommendedName>
</protein>